<sequence length="152" mass="16544">MKGLQALPQPCADQLDFIATRHMVEDKLSVAVRSTPADDRAEACLHGIKLIWGETRERRGRRARVSMGGGAALDSVLLRGTEWPTVTECCKLIKLQDDRLVFVSFSEAGCRRPEADPSVSLQKLVPVPAACGSPISSAQRAGDIYQESPNKL</sequence>
<comment type="caution">
    <text evidence="1">The sequence shown here is derived from an EMBL/GenBank/DDBJ whole genome shotgun (WGS) entry which is preliminary data.</text>
</comment>
<keyword evidence="2" id="KW-1185">Reference proteome</keyword>
<gene>
    <name evidence="1" type="ORF">Q8A67_003569</name>
</gene>
<dbReference type="EMBL" id="JAUYZG010000003">
    <property type="protein sequence ID" value="KAK2911436.1"/>
    <property type="molecule type" value="Genomic_DNA"/>
</dbReference>
<organism evidence="1 2">
    <name type="scientific">Cirrhinus molitorella</name>
    <name type="common">mud carp</name>
    <dbReference type="NCBI Taxonomy" id="172907"/>
    <lineage>
        <taxon>Eukaryota</taxon>
        <taxon>Metazoa</taxon>
        <taxon>Chordata</taxon>
        <taxon>Craniata</taxon>
        <taxon>Vertebrata</taxon>
        <taxon>Euteleostomi</taxon>
        <taxon>Actinopterygii</taxon>
        <taxon>Neopterygii</taxon>
        <taxon>Teleostei</taxon>
        <taxon>Ostariophysi</taxon>
        <taxon>Cypriniformes</taxon>
        <taxon>Cyprinidae</taxon>
        <taxon>Labeoninae</taxon>
        <taxon>Labeonini</taxon>
        <taxon>Cirrhinus</taxon>
    </lineage>
</organism>
<evidence type="ECO:0000313" key="2">
    <source>
        <dbReference type="Proteomes" id="UP001187343"/>
    </source>
</evidence>
<dbReference type="AlphaFoldDB" id="A0AA88QFE3"/>
<accession>A0AA88QFE3</accession>
<dbReference type="Proteomes" id="UP001187343">
    <property type="component" value="Unassembled WGS sequence"/>
</dbReference>
<proteinExistence type="predicted"/>
<evidence type="ECO:0000313" key="1">
    <source>
        <dbReference type="EMBL" id="KAK2911436.1"/>
    </source>
</evidence>
<reference evidence="1" key="1">
    <citation type="submission" date="2023-08" db="EMBL/GenBank/DDBJ databases">
        <title>Chromosome-level Genome Assembly of mud carp (Cirrhinus molitorella).</title>
        <authorList>
            <person name="Liu H."/>
        </authorList>
    </citation>
    <scope>NUCLEOTIDE SEQUENCE</scope>
    <source>
        <strain evidence="1">Prfri</strain>
        <tissue evidence="1">Muscle</tissue>
    </source>
</reference>
<protein>
    <submittedName>
        <fullName evidence="1">Uncharacterized protein</fullName>
    </submittedName>
</protein>
<name>A0AA88QFE3_9TELE</name>